<evidence type="ECO:0000313" key="3">
    <source>
        <dbReference type="Proteomes" id="UP000256845"/>
    </source>
</evidence>
<sequence>MILLHFRFILLQLFRIPAFLVPTVLFPTMLYLFFGGPNGGDLIDAQFPLGSFCVFAVMGVAFYQFGVGIADDRGSPWESFMRVLPVTLFQRFTARIMAAGVIAGLAILCLGIAGWSYGVTFSFGTWFGVGLALLAGTIPFCLFGVALGYLAPQKAAVPIANLIYLPLSFLGSVWSHPDSLPEGVAAFSPYLPSRMFAELVWAAIDGRFNLPQLGWLALYAVAAFGLCVWAYRRHESRAYT</sequence>
<dbReference type="RefSeq" id="WP_115939234.1">
    <property type="nucleotide sequence ID" value="NZ_QRDW01000016.1"/>
</dbReference>
<dbReference type="Proteomes" id="UP000256845">
    <property type="component" value="Unassembled WGS sequence"/>
</dbReference>
<feature type="transmembrane region" description="Helical" evidence="1">
    <location>
        <begin position="46"/>
        <end position="71"/>
    </location>
</feature>
<feature type="transmembrane region" description="Helical" evidence="1">
    <location>
        <begin position="155"/>
        <end position="174"/>
    </location>
</feature>
<dbReference type="AlphaFoldDB" id="A0A3D9H3W7"/>
<feature type="transmembrane region" description="Helical" evidence="1">
    <location>
        <begin position="213"/>
        <end position="231"/>
    </location>
</feature>
<evidence type="ECO:0000256" key="1">
    <source>
        <dbReference type="SAM" id="Phobius"/>
    </source>
</evidence>
<dbReference type="InterPro" id="IPR051784">
    <property type="entry name" value="Nod_factor_ABC_transporter"/>
</dbReference>
<feature type="transmembrane region" description="Helical" evidence="1">
    <location>
        <begin position="92"/>
        <end position="117"/>
    </location>
</feature>
<keyword evidence="1" id="KW-1133">Transmembrane helix</keyword>
<comment type="caution">
    <text evidence="2">The sequence shown here is derived from an EMBL/GenBank/DDBJ whole genome shotgun (WGS) entry which is preliminary data.</text>
</comment>
<protein>
    <submittedName>
        <fullName evidence="2">ABC-2 type transport system permease protein</fullName>
    </submittedName>
</protein>
<dbReference type="PANTHER" id="PTHR43229">
    <property type="entry name" value="NODULATION PROTEIN J"/>
    <property type="match status" value="1"/>
</dbReference>
<name>A0A3D9H3W7_9PROT</name>
<keyword evidence="1" id="KW-0812">Transmembrane</keyword>
<keyword evidence="1" id="KW-0472">Membrane</keyword>
<gene>
    <name evidence="2" type="ORF">DFP90_11628</name>
</gene>
<accession>A0A3D9H3W7</accession>
<feature type="transmembrane region" description="Helical" evidence="1">
    <location>
        <begin position="12"/>
        <end position="34"/>
    </location>
</feature>
<evidence type="ECO:0000313" key="2">
    <source>
        <dbReference type="EMBL" id="RED44187.1"/>
    </source>
</evidence>
<dbReference type="OrthoDB" id="9786643at2"/>
<organism evidence="2 3">
    <name type="scientific">Aestuariispira insulae</name>
    <dbReference type="NCBI Taxonomy" id="1461337"/>
    <lineage>
        <taxon>Bacteria</taxon>
        <taxon>Pseudomonadati</taxon>
        <taxon>Pseudomonadota</taxon>
        <taxon>Alphaproteobacteria</taxon>
        <taxon>Rhodospirillales</taxon>
        <taxon>Kiloniellaceae</taxon>
        <taxon>Aestuariispira</taxon>
    </lineage>
</organism>
<feature type="transmembrane region" description="Helical" evidence="1">
    <location>
        <begin position="123"/>
        <end position="148"/>
    </location>
</feature>
<reference evidence="2 3" key="1">
    <citation type="submission" date="2018-07" db="EMBL/GenBank/DDBJ databases">
        <title>Genomic Encyclopedia of Type Strains, Phase III (KMG-III): the genomes of soil and plant-associated and newly described type strains.</title>
        <authorList>
            <person name="Whitman W."/>
        </authorList>
    </citation>
    <scope>NUCLEOTIDE SEQUENCE [LARGE SCALE GENOMIC DNA]</scope>
    <source>
        <strain evidence="2 3">CECT 8488</strain>
    </source>
</reference>
<dbReference type="PANTHER" id="PTHR43229:SF2">
    <property type="entry name" value="NODULATION PROTEIN J"/>
    <property type="match status" value="1"/>
</dbReference>
<keyword evidence="3" id="KW-1185">Reference proteome</keyword>
<proteinExistence type="predicted"/>
<dbReference type="EMBL" id="QRDW01000016">
    <property type="protein sequence ID" value="RED44187.1"/>
    <property type="molecule type" value="Genomic_DNA"/>
</dbReference>